<dbReference type="AlphaFoldDB" id="A0ABD3XSP1"/>
<dbReference type="CDD" id="cd00882">
    <property type="entry name" value="Ras_like_GTPase"/>
    <property type="match status" value="1"/>
</dbReference>
<dbReference type="InterPro" id="IPR032171">
    <property type="entry name" value="COR-A"/>
</dbReference>
<dbReference type="GO" id="GO:0016301">
    <property type="term" value="F:kinase activity"/>
    <property type="evidence" value="ECO:0007669"/>
    <property type="project" value="UniProtKB-KW"/>
</dbReference>
<evidence type="ECO:0000313" key="12">
    <source>
        <dbReference type="Proteomes" id="UP001634394"/>
    </source>
</evidence>
<feature type="domain" description="Roc" evidence="10">
    <location>
        <begin position="16"/>
        <end position="368"/>
    </location>
</feature>
<dbReference type="EC" id="2.7.11.1" evidence="1"/>
<feature type="coiled-coil region" evidence="9">
    <location>
        <begin position="901"/>
        <end position="946"/>
    </location>
</feature>
<dbReference type="EMBL" id="JBJQND010000001">
    <property type="protein sequence ID" value="KAL3888025.1"/>
    <property type="molecule type" value="Genomic_DNA"/>
</dbReference>
<evidence type="ECO:0000256" key="5">
    <source>
        <dbReference type="ARBA" id="ARBA00022777"/>
    </source>
</evidence>
<evidence type="ECO:0000313" key="11">
    <source>
        <dbReference type="EMBL" id="KAL3888025.1"/>
    </source>
</evidence>
<dbReference type="PANTHER" id="PTHR12449">
    <property type="entry name" value="DEATH DOMAIN-CONTAINING PROTEIN"/>
    <property type="match status" value="1"/>
</dbReference>
<evidence type="ECO:0000256" key="9">
    <source>
        <dbReference type="SAM" id="Coils"/>
    </source>
</evidence>
<dbReference type="InterPro" id="IPR036388">
    <property type="entry name" value="WH-like_DNA-bd_sf"/>
</dbReference>
<evidence type="ECO:0000259" key="10">
    <source>
        <dbReference type="PROSITE" id="PS51424"/>
    </source>
</evidence>
<evidence type="ECO:0000256" key="8">
    <source>
        <dbReference type="ARBA" id="ARBA00048679"/>
    </source>
</evidence>
<keyword evidence="2" id="KW-0808">Transferase</keyword>
<dbReference type="GO" id="GO:0005524">
    <property type="term" value="F:ATP binding"/>
    <property type="evidence" value="ECO:0007669"/>
    <property type="project" value="UniProtKB-KW"/>
</dbReference>
<protein>
    <recommendedName>
        <fullName evidence="1">non-specific serine/threonine protein kinase</fullName>
        <ecNumber evidence="1">2.7.11.1</ecNumber>
    </recommendedName>
</protein>
<dbReference type="Pfam" id="PF16095">
    <property type="entry name" value="COR-A"/>
    <property type="match status" value="1"/>
</dbReference>
<dbReference type="Gene3D" id="3.40.50.300">
    <property type="entry name" value="P-loop containing nucleotide triphosphate hydrolases"/>
    <property type="match status" value="2"/>
</dbReference>
<keyword evidence="6" id="KW-0067">ATP-binding</keyword>
<comment type="caution">
    <text evidence="11">The sequence shown here is derived from an EMBL/GenBank/DDBJ whole genome shotgun (WGS) entry which is preliminary data.</text>
</comment>
<reference evidence="11 12" key="1">
    <citation type="submission" date="2024-11" db="EMBL/GenBank/DDBJ databases">
        <title>Chromosome-level genome assembly of the freshwater bivalve Anodonta woodiana.</title>
        <authorList>
            <person name="Chen X."/>
        </authorList>
    </citation>
    <scope>NUCLEOTIDE SEQUENCE [LARGE SCALE GENOMIC DNA]</scope>
    <source>
        <strain evidence="11">MN2024</strain>
        <tissue evidence="11">Gills</tissue>
    </source>
</reference>
<evidence type="ECO:0000256" key="7">
    <source>
        <dbReference type="ARBA" id="ARBA00047899"/>
    </source>
</evidence>
<dbReference type="Gene3D" id="1.10.10.10">
    <property type="entry name" value="Winged helix-like DNA-binding domain superfamily/Winged helix DNA-binding domain"/>
    <property type="match status" value="1"/>
</dbReference>
<evidence type="ECO:0000256" key="3">
    <source>
        <dbReference type="ARBA" id="ARBA00022737"/>
    </source>
</evidence>
<evidence type="ECO:0000256" key="4">
    <source>
        <dbReference type="ARBA" id="ARBA00022741"/>
    </source>
</evidence>
<proteinExistence type="predicted"/>
<comment type="catalytic activity">
    <reaction evidence="8">
        <text>L-seryl-[protein] + ATP = O-phospho-L-seryl-[protein] + ADP + H(+)</text>
        <dbReference type="Rhea" id="RHEA:17989"/>
        <dbReference type="Rhea" id="RHEA-COMP:9863"/>
        <dbReference type="Rhea" id="RHEA-COMP:11604"/>
        <dbReference type="ChEBI" id="CHEBI:15378"/>
        <dbReference type="ChEBI" id="CHEBI:29999"/>
        <dbReference type="ChEBI" id="CHEBI:30616"/>
        <dbReference type="ChEBI" id="CHEBI:83421"/>
        <dbReference type="ChEBI" id="CHEBI:456216"/>
        <dbReference type="EC" id="2.7.11.1"/>
    </reaction>
</comment>
<dbReference type="InterPro" id="IPR041249">
    <property type="entry name" value="HEPN_DZIP3"/>
</dbReference>
<keyword evidence="9" id="KW-0175">Coiled coil</keyword>
<keyword evidence="3" id="KW-0677">Repeat</keyword>
<gene>
    <name evidence="11" type="ORF">ACJMK2_000408</name>
</gene>
<dbReference type="PROSITE" id="PS51424">
    <property type="entry name" value="ROC"/>
    <property type="match status" value="1"/>
</dbReference>
<evidence type="ECO:0000256" key="2">
    <source>
        <dbReference type="ARBA" id="ARBA00022679"/>
    </source>
</evidence>
<dbReference type="InterPro" id="IPR020859">
    <property type="entry name" value="ROC"/>
</dbReference>
<dbReference type="SUPFAM" id="SSF52540">
    <property type="entry name" value="P-loop containing nucleoside triphosphate hydrolases"/>
    <property type="match status" value="1"/>
</dbReference>
<sequence>MDRNSLHLYKKALDAGKEKVYNVRVIVVGQYGVGKTTLIKRLLGQQVDIAERKSTEGIDVHKHCFKISLDKGEWKKQHEGSDELATLHRLNTLLSVLDQKPDIKQKREDIRKVIGDLREITSETEKDVTKSNVPSVTSVSNQEVQSPTRLPIIKGDNIHYVEHLEKVTDLVAVPLVAVPMSGAKSSEREKKKEDAMMEIVRLLNEKADKLVKDIEKYAALSIWDFAGQFAFYTTHQMFLTSRAIYLMVIDLSHKITDIIEGDKCYLDADGAEQRQSLDLVQIWMNSIHSIVRSPNDIIPVILVGTHVDMIREKSRKEIIDKYFNELRYILKDKPIIRHLKDDITIDNTQPDPMLEVLKKRIFELSKEQRHWGEERPARWLPMEQAIMTLKASGTKIVPLRLIEDINMYGSVTIMDRDELELFLTFHHDIGTILYFSVEKLRDNIIIDPHWMIDALKSLITANTFIKQHSEFTKKWYKFTETGKLTHNLIDAIWSEDNKQEFRKNKDLILLLMEQLNIIATPRVFSEKRKETKEEDCFLVPCMLQQKTPEEIISPKPNSQMESSSVLCYVFTGKFLPSAIFHRLVAACIAHWPIAKYTKEHREENLIFCGCCVFEPDRLYELTLLFKEHVIFLRVARMGIKDKTPSSKLCIKVREFITTNLEKIIGYLGEGLKFEYFIQCPEYNGICINSMIPVCELKQYTEVSCKLHRNMIESWKFLDFWFEHQDNNTDGQDEVDGDAPITQEHINHARLCNALTTVCSSALRKILLINVPKPHTDIYQTILANEAKLKKQLNKDHVKLVFPDPQGLTTGKVEEFDTSLLYAIIRNISSITAPSTKWGKPPVDRPRDTTLGANVERIRLYQNKIAANIQDVLCDMESVIGNHGHLKDLEKLKNQVITTHEARELQKKFLEYKREIDAASSDILSTLEETDSALETAKQAVKKLKSAAKKLKR</sequence>
<dbReference type="Proteomes" id="UP001634394">
    <property type="component" value="Unassembled WGS sequence"/>
</dbReference>
<keyword evidence="4" id="KW-0547">Nucleotide-binding</keyword>
<comment type="catalytic activity">
    <reaction evidence="7">
        <text>L-threonyl-[protein] + ATP = O-phospho-L-threonyl-[protein] + ADP + H(+)</text>
        <dbReference type="Rhea" id="RHEA:46608"/>
        <dbReference type="Rhea" id="RHEA-COMP:11060"/>
        <dbReference type="Rhea" id="RHEA-COMP:11605"/>
        <dbReference type="ChEBI" id="CHEBI:15378"/>
        <dbReference type="ChEBI" id="CHEBI:30013"/>
        <dbReference type="ChEBI" id="CHEBI:30616"/>
        <dbReference type="ChEBI" id="CHEBI:61977"/>
        <dbReference type="ChEBI" id="CHEBI:456216"/>
        <dbReference type="EC" id="2.7.11.1"/>
    </reaction>
</comment>
<dbReference type="InterPro" id="IPR027417">
    <property type="entry name" value="P-loop_NTPase"/>
</dbReference>
<keyword evidence="5" id="KW-0418">Kinase</keyword>
<dbReference type="Pfam" id="PF08477">
    <property type="entry name" value="Roc"/>
    <property type="match status" value="1"/>
</dbReference>
<dbReference type="InterPro" id="IPR039788">
    <property type="entry name" value="NOL4/NOL4L"/>
</dbReference>
<evidence type="ECO:0000256" key="6">
    <source>
        <dbReference type="ARBA" id="ARBA00022840"/>
    </source>
</evidence>
<dbReference type="Pfam" id="PF18738">
    <property type="entry name" value="HEPN_DZIP3"/>
    <property type="match status" value="1"/>
</dbReference>
<organism evidence="11 12">
    <name type="scientific">Sinanodonta woodiana</name>
    <name type="common">Chinese pond mussel</name>
    <name type="synonym">Anodonta woodiana</name>
    <dbReference type="NCBI Taxonomy" id="1069815"/>
    <lineage>
        <taxon>Eukaryota</taxon>
        <taxon>Metazoa</taxon>
        <taxon>Spiralia</taxon>
        <taxon>Lophotrochozoa</taxon>
        <taxon>Mollusca</taxon>
        <taxon>Bivalvia</taxon>
        <taxon>Autobranchia</taxon>
        <taxon>Heteroconchia</taxon>
        <taxon>Palaeoheterodonta</taxon>
        <taxon>Unionida</taxon>
        <taxon>Unionoidea</taxon>
        <taxon>Unionidae</taxon>
        <taxon>Unioninae</taxon>
        <taxon>Sinanodonta</taxon>
    </lineage>
</organism>
<name>A0ABD3XSP1_SINWO</name>
<accession>A0ABD3XSP1</accession>
<keyword evidence="12" id="KW-1185">Reference proteome</keyword>
<dbReference type="PANTHER" id="PTHR12449:SF18">
    <property type="entry name" value="DEATH DOMAIN-CONTAINING PROTEIN"/>
    <property type="match status" value="1"/>
</dbReference>
<evidence type="ECO:0000256" key="1">
    <source>
        <dbReference type="ARBA" id="ARBA00012513"/>
    </source>
</evidence>